<dbReference type="AlphaFoldDB" id="A0A7J7MQJ5"/>
<comment type="caution">
    <text evidence="1">The sequence shown here is derived from an EMBL/GenBank/DDBJ whole genome shotgun (WGS) entry which is preliminary data.</text>
</comment>
<evidence type="ECO:0000313" key="1">
    <source>
        <dbReference type="EMBL" id="KAF6157042.1"/>
    </source>
</evidence>
<gene>
    <name evidence="1" type="ORF">GIB67_041503</name>
</gene>
<sequence>KPLRHASGHANECQLIGTYVHASGHTIWHASSDLNQTNDVFQQCTCPVMCQSTTENHLFVDPFWEGFLSKFESQVSMLFYILDVL</sequence>
<reference evidence="1 2" key="1">
    <citation type="journal article" date="2020" name="IScience">
        <title>Genome Sequencing of the Endangered Kingdonia uniflora (Circaeasteraceae, Ranunculales) Reveals Potential Mechanisms of Evolutionary Specialization.</title>
        <authorList>
            <person name="Sun Y."/>
            <person name="Deng T."/>
            <person name="Zhang A."/>
            <person name="Moore M.J."/>
            <person name="Landis J.B."/>
            <person name="Lin N."/>
            <person name="Zhang H."/>
            <person name="Zhang X."/>
            <person name="Huang J."/>
            <person name="Zhang X."/>
            <person name="Sun H."/>
            <person name="Wang H."/>
        </authorList>
    </citation>
    <scope>NUCLEOTIDE SEQUENCE [LARGE SCALE GENOMIC DNA]</scope>
    <source>
        <strain evidence="1">TB1705</strain>
        <tissue evidence="1">Leaf</tissue>
    </source>
</reference>
<accession>A0A7J7MQJ5</accession>
<evidence type="ECO:0000313" key="2">
    <source>
        <dbReference type="Proteomes" id="UP000541444"/>
    </source>
</evidence>
<dbReference type="EMBL" id="JACGCM010001281">
    <property type="protein sequence ID" value="KAF6157042.1"/>
    <property type="molecule type" value="Genomic_DNA"/>
</dbReference>
<protein>
    <submittedName>
        <fullName evidence="1">Uncharacterized protein</fullName>
    </submittedName>
</protein>
<dbReference type="Proteomes" id="UP000541444">
    <property type="component" value="Unassembled WGS sequence"/>
</dbReference>
<organism evidence="1 2">
    <name type="scientific">Kingdonia uniflora</name>
    <dbReference type="NCBI Taxonomy" id="39325"/>
    <lineage>
        <taxon>Eukaryota</taxon>
        <taxon>Viridiplantae</taxon>
        <taxon>Streptophyta</taxon>
        <taxon>Embryophyta</taxon>
        <taxon>Tracheophyta</taxon>
        <taxon>Spermatophyta</taxon>
        <taxon>Magnoliopsida</taxon>
        <taxon>Ranunculales</taxon>
        <taxon>Circaeasteraceae</taxon>
        <taxon>Kingdonia</taxon>
    </lineage>
</organism>
<feature type="non-terminal residue" evidence="1">
    <location>
        <position position="1"/>
    </location>
</feature>
<name>A0A7J7MQJ5_9MAGN</name>
<proteinExistence type="predicted"/>
<keyword evidence="2" id="KW-1185">Reference proteome</keyword>